<evidence type="ECO:0000256" key="7">
    <source>
        <dbReference type="ARBA" id="ARBA00025911"/>
    </source>
</evidence>
<accession>A0A6P3YQL6</accession>
<evidence type="ECO:0000313" key="14">
    <source>
        <dbReference type="RefSeq" id="XP_048317735.1"/>
    </source>
</evidence>
<evidence type="ECO:0000313" key="11">
    <source>
        <dbReference type="RefSeq" id="XP_015865962.1"/>
    </source>
</evidence>
<dbReference type="GO" id="GO:0016602">
    <property type="term" value="C:CCAAT-binding factor complex"/>
    <property type="evidence" value="ECO:0007669"/>
    <property type="project" value="InterPro"/>
</dbReference>
<feature type="compositionally biased region" description="Polar residues" evidence="9">
    <location>
        <begin position="87"/>
        <end position="101"/>
    </location>
</feature>
<dbReference type="InterPro" id="IPR018362">
    <property type="entry name" value="CCAAT-binding_factor_CS"/>
</dbReference>
<dbReference type="Proteomes" id="UP001652623">
    <property type="component" value="Chromosome 1"/>
</dbReference>
<dbReference type="GeneID" id="107403570"/>
<dbReference type="Pfam" id="PF02045">
    <property type="entry name" value="CBFB_NFYA"/>
    <property type="match status" value="1"/>
</dbReference>
<reference evidence="11 12" key="1">
    <citation type="submission" date="2022-04" db="UniProtKB">
        <authorList>
            <consortium name="RefSeq"/>
        </authorList>
    </citation>
    <scope>IDENTIFICATION</scope>
    <source>
        <tissue evidence="11 12">In vitro plantlets</tissue>
        <tissue evidence="14 15">Seedling</tissue>
    </source>
</reference>
<comment type="subcellular location">
    <subcellularLocation>
        <location evidence="1 8">Nucleus</location>
    </subcellularLocation>
</comment>
<dbReference type="GO" id="GO:0003677">
    <property type="term" value="F:DNA binding"/>
    <property type="evidence" value="ECO:0007669"/>
    <property type="project" value="UniProtKB-KW"/>
</dbReference>
<dbReference type="RefSeq" id="XP_060676220.1">
    <property type="nucleotide sequence ID" value="XM_060820237.1"/>
</dbReference>
<dbReference type="GO" id="GO:0003700">
    <property type="term" value="F:DNA-binding transcription factor activity"/>
    <property type="evidence" value="ECO:0007669"/>
    <property type="project" value="UniProtKB-UniRule"/>
</dbReference>
<comment type="subunit">
    <text evidence="7">Heterotrimeric transcription factor composed of three components, NF-YA, NF-YB and NF-YC. NF-YB and NF-YC must interact and dimerize for NF-YA association and DNA binding.</text>
</comment>
<evidence type="ECO:0000256" key="9">
    <source>
        <dbReference type="SAM" id="MobiDB-lite"/>
    </source>
</evidence>
<comment type="function">
    <text evidence="8">Component of the sequence-specific heterotrimeric transcription factor (NF-Y) which specifically recognizes a 5'-CCAAT-3' box motif found in the promoters of its target genes.</text>
</comment>
<evidence type="ECO:0000256" key="1">
    <source>
        <dbReference type="ARBA" id="ARBA00004123"/>
    </source>
</evidence>
<dbReference type="PROSITE" id="PS00686">
    <property type="entry name" value="NFYA_HAP2_1"/>
    <property type="match status" value="1"/>
</dbReference>
<dbReference type="SMART" id="SM00521">
    <property type="entry name" value="CBF"/>
    <property type="match status" value="1"/>
</dbReference>
<evidence type="ECO:0000313" key="13">
    <source>
        <dbReference type="RefSeq" id="XP_024932654.1"/>
    </source>
</evidence>
<dbReference type="KEGG" id="zju:107403570"/>
<name>A0A6P3YQL6_ZIZJJ</name>
<evidence type="ECO:0000256" key="3">
    <source>
        <dbReference type="ARBA" id="ARBA00023125"/>
    </source>
</evidence>
<evidence type="ECO:0000256" key="4">
    <source>
        <dbReference type="ARBA" id="ARBA00023159"/>
    </source>
</evidence>
<dbReference type="AlphaFoldDB" id="A0A6P3YQL6"/>
<comment type="similarity">
    <text evidence="8">Belongs to the NFYA/HAP2 subunit family.</text>
</comment>
<protein>
    <recommendedName>
        <fullName evidence="8">Nuclear transcription factor Y subunit</fullName>
    </recommendedName>
</protein>
<proteinExistence type="inferred from homology"/>
<dbReference type="PROSITE" id="PS51257">
    <property type="entry name" value="PROKAR_LIPOPROTEIN"/>
    <property type="match status" value="1"/>
</dbReference>
<evidence type="ECO:0000313" key="15">
    <source>
        <dbReference type="RefSeq" id="XP_060676220.1"/>
    </source>
</evidence>
<keyword evidence="10" id="KW-1185">Reference proteome</keyword>
<sequence>MQSLCKRDSGISSAHLGSPFIVGCSSWKNPTESNVYQSSISKSLSLTMGVPAQHGHYAKQLSFQFQDQDSSSTQSTGQSHSEVASMKESNPSGQGMVSSNSGHNEALVRSVGGDIKLVSSMGAQDFVFPSQLDYSQPIGRIPFHYAESCFNGLLGGAYGPQAMVMGLAPARVPLPLDLTEDEPIYVNSKQYRAILRRRQYRAKLEAQNKLIKARKPYLHESRHLHALKRARGSGGRFLNAKKVEESNPSRKIHGVDAAGFAQLHLTGNVSESEVHQAENYKDGSSTTSCSEVTSASNSDSIFQQPDFGFSSYPAHVRGNMGTHLVDASGGRNRCHLSALQ</sequence>
<organism evidence="12">
    <name type="scientific">Ziziphus jujuba</name>
    <name type="common">Chinese jujube</name>
    <name type="synonym">Ziziphus sativa</name>
    <dbReference type="NCBI Taxonomy" id="326968"/>
    <lineage>
        <taxon>Eukaryota</taxon>
        <taxon>Viridiplantae</taxon>
        <taxon>Streptophyta</taxon>
        <taxon>Embryophyta</taxon>
        <taxon>Tracheophyta</taxon>
        <taxon>Spermatophyta</taxon>
        <taxon>Magnoliopsida</taxon>
        <taxon>eudicotyledons</taxon>
        <taxon>Gunneridae</taxon>
        <taxon>Pentapetalae</taxon>
        <taxon>rosids</taxon>
        <taxon>fabids</taxon>
        <taxon>Rosales</taxon>
        <taxon>Rhamnaceae</taxon>
        <taxon>Paliureae</taxon>
        <taxon>Ziziphus</taxon>
    </lineage>
</organism>
<keyword evidence="4" id="KW-0010">Activator</keyword>
<feature type="region of interest" description="Disordered" evidence="9">
    <location>
        <begin position="272"/>
        <end position="292"/>
    </location>
</feature>
<feature type="compositionally biased region" description="Polar residues" evidence="9">
    <location>
        <begin position="282"/>
        <end position="292"/>
    </location>
</feature>
<keyword evidence="5 8" id="KW-0804">Transcription</keyword>
<dbReference type="RefSeq" id="XP_015865980.1">
    <property type="nucleotide sequence ID" value="XM_016010494.2"/>
</dbReference>
<feature type="compositionally biased region" description="Basic and acidic residues" evidence="9">
    <location>
        <begin position="272"/>
        <end position="281"/>
    </location>
</feature>
<feature type="compositionally biased region" description="Low complexity" evidence="9">
    <location>
        <begin position="67"/>
        <end position="79"/>
    </location>
</feature>
<evidence type="ECO:0000313" key="12">
    <source>
        <dbReference type="RefSeq" id="XP_015865980.1"/>
    </source>
</evidence>
<evidence type="ECO:0000256" key="5">
    <source>
        <dbReference type="ARBA" id="ARBA00023163"/>
    </source>
</evidence>
<gene>
    <name evidence="11 12 13 14 15" type="primary">LOC107403570</name>
</gene>
<keyword evidence="6 8" id="KW-0539">Nucleus</keyword>
<evidence type="ECO:0000256" key="8">
    <source>
        <dbReference type="RuleBase" id="RU367155"/>
    </source>
</evidence>
<dbReference type="PANTHER" id="PTHR12632">
    <property type="entry name" value="TRANSCRIPTION FACTOR NF-Y ALPHA-RELATED"/>
    <property type="match status" value="1"/>
</dbReference>
<dbReference type="RefSeq" id="XP_048317735.1">
    <property type="nucleotide sequence ID" value="XM_048461778.2"/>
</dbReference>
<keyword evidence="2 8" id="KW-0805">Transcription regulation</keyword>
<feature type="region of interest" description="Disordered" evidence="9">
    <location>
        <begin position="67"/>
        <end position="101"/>
    </location>
</feature>
<dbReference type="Gene3D" id="6.10.250.2430">
    <property type="match status" value="1"/>
</dbReference>
<dbReference type="InterPro" id="IPR001289">
    <property type="entry name" value="NFYA"/>
</dbReference>
<evidence type="ECO:0000256" key="2">
    <source>
        <dbReference type="ARBA" id="ARBA00023015"/>
    </source>
</evidence>
<evidence type="ECO:0000256" key="6">
    <source>
        <dbReference type="ARBA" id="ARBA00023242"/>
    </source>
</evidence>
<evidence type="ECO:0000313" key="10">
    <source>
        <dbReference type="Proteomes" id="UP001652623"/>
    </source>
</evidence>
<dbReference type="RefSeq" id="XP_024932654.1">
    <property type="nucleotide sequence ID" value="XM_025076886.1"/>
</dbReference>
<dbReference type="PROSITE" id="PS51152">
    <property type="entry name" value="NFYA_HAP2_2"/>
    <property type="match status" value="1"/>
</dbReference>
<keyword evidence="3 8" id="KW-0238">DNA-binding</keyword>
<dbReference type="PRINTS" id="PR00616">
    <property type="entry name" value="CCAATSUBUNTB"/>
</dbReference>
<dbReference type="RefSeq" id="XP_015865962.1">
    <property type="nucleotide sequence ID" value="XM_016010476.2"/>
</dbReference>